<evidence type="ECO:0000313" key="2">
    <source>
        <dbReference type="Proteomes" id="UP001151760"/>
    </source>
</evidence>
<reference evidence="1" key="2">
    <citation type="submission" date="2022-01" db="EMBL/GenBank/DDBJ databases">
        <authorList>
            <person name="Yamashiro T."/>
            <person name="Shiraishi A."/>
            <person name="Satake H."/>
            <person name="Nakayama K."/>
        </authorList>
    </citation>
    <scope>NUCLEOTIDE SEQUENCE</scope>
</reference>
<name>A0ABQ4ZNE1_9ASTR</name>
<proteinExistence type="predicted"/>
<evidence type="ECO:0000313" key="1">
    <source>
        <dbReference type="EMBL" id="GJS90505.1"/>
    </source>
</evidence>
<dbReference type="Proteomes" id="UP001151760">
    <property type="component" value="Unassembled WGS sequence"/>
</dbReference>
<gene>
    <name evidence="1" type="ORF">Tco_0773141</name>
</gene>
<sequence length="177" mass="19747">MLNSSIRIFSFQFSSMDGLDAMIENDPWFIRNNPLILKNKDGLSVVGTNLGTPLMLEYYTSDMCIQSWGRSSYARALIEVWIMMSVPVGPKVGFKPVKQVYRQVFKKNNVNTNGNKKKDVEPTIEVTLVDDEGKPLTKINSSGDHDSEDKVASVDNDMTNFLASKKVGCGTNSLLEQ</sequence>
<accession>A0ABQ4ZNE1</accession>
<comment type="caution">
    <text evidence="1">The sequence shown here is derived from an EMBL/GenBank/DDBJ whole genome shotgun (WGS) entry which is preliminary data.</text>
</comment>
<keyword evidence="2" id="KW-1185">Reference proteome</keyword>
<dbReference type="EMBL" id="BQNB010011432">
    <property type="protein sequence ID" value="GJS90505.1"/>
    <property type="molecule type" value="Genomic_DNA"/>
</dbReference>
<protein>
    <recommendedName>
        <fullName evidence="3">DUF4283 domain-containing protein</fullName>
    </recommendedName>
</protein>
<evidence type="ECO:0008006" key="3">
    <source>
        <dbReference type="Google" id="ProtNLM"/>
    </source>
</evidence>
<reference evidence="1" key="1">
    <citation type="journal article" date="2022" name="Int. J. Mol. Sci.">
        <title>Draft Genome of Tanacetum Coccineum: Genomic Comparison of Closely Related Tanacetum-Family Plants.</title>
        <authorList>
            <person name="Yamashiro T."/>
            <person name="Shiraishi A."/>
            <person name="Nakayama K."/>
            <person name="Satake H."/>
        </authorList>
    </citation>
    <scope>NUCLEOTIDE SEQUENCE</scope>
</reference>
<organism evidence="1 2">
    <name type="scientific">Tanacetum coccineum</name>
    <dbReference type="NCBI Taxonomy" id="301880"/>
    <lineage>
        <taxon>Eukaryota</taxon>
        <taxon>Viridiplantae</taxon>
        <taxon>Streptophyta</taxon>
        <taxon>Embryophyta</taxon>
        <taxon>Tracheophyta</taxon>
        <taxon>Spermatophyta</taxon>
        <taxon>Magnoliopsida</taxon>
        <taxon>eudicotyledons</taxon>
        <taxon>Gunneridae</taxon>
        <taxon>Pentapetalae</taxon>
        <taxon>asterids</taxon>
        <taxon>campanulids</taxon>
        <taxon>Asterales</taxon>
        <taxon>Asteraceae</taxon>
        <taxon>Asteroideae</taxon>
        <taxon>Anthemideae</taxon>
        <taxon>Anthemidinae</taxon>
        <taxon>Tanacetum</taxon>
    </lineage>
</organism>